<evidence type="ECO:0000313" key="1">
    <source>
        <dbReference type="EMBL" id="MET3789830.1"/>
    </source>
</evidence>
<name>A0ABV2MSP9_9HYPH</name>
<protein>
    <submittedName>
        <fullName evidence="1">Uncharacterized protein</fullName>
    </submittedName>
</protein>
<comment type="caution">
    <text evidence="1">The sequence shown here is derived from an EMBL/GenBank/DDBJ whole genome shotgun (WGS) entry which is preliminary data.</text>
</comment>
<evidence type="ECO:0000313" key="2">
    <source>
        <dbReference type="Proteomes" id="UP001549076"/>
    </source>
</evidence>
<dbReference type="RefSeq" id="WP_354191896.1">
    <property type="nucleotide sequence ID" value="NZ_JBEPML010000001.1"/>
</dbReference>
<sequence>MVEIRAITEIWKSSGRVVPTGRFDREGNPVLRVETVIIEAGTTFEAEDDEAAKLIANGAAAPVEEETKWTKQGE</sequence>
<gene>
    <name evidence="1" type="ORF">ABID37_000014</name>
</gene>
<dbReference type="EMBL" id="JBEPML010000001">
    <property type="protein sequence ID" value="MET3789830.1"/>
    <property type="molecule type" value="Genomic_DNA"/>
</dbReference>
<reference evidence="1 2" key="1">
    <citation type="submission" date="2024-06" db="EMBL/GenBank/DDBJ databases">
        <title>Genomic Encyclopedia of Type Strains, Phase IV (KMG-IV): sequencing the most valuable type-strain genomes for metagenomic binning, comparative biology and taxonomic classification.</title>
        <authorList>
            <person name="Goeker M."/>
        </authorList>
    </citation>
    <scope>NUCLEOTIDE SEQUENCE [LARGE SCALE GENOMIC DNA]</scope>
    <source>
        <strain evidence="1 2">DSM 27865</strain>
    </source>
</reference>
<accession>A0ABV2MSP9</accession>
<keyword evidence="2" id="KW-1185">Reference proteome</keyword>
<dbReference type="Proteomes" id="UP001549076">
    <property type="component" value="Unassembled WGS sequence"/>
</dbReference>
<proteinExistence type="predicted"/>
<organism evidence="1 2">
    <name type="scientific">Aquamicrobium terrae</name>
    <dbReference type="NCBI Taxonomy" id="1324945"/>
    <lineage>
        <taxon>Bacteria</taxon>
        <taxon>Pseudomonadati</taxon>
        <taxon>Pseudomonadota</taxon>
        <taxon>Alphaproteobacteria</taxon>
        <taxon>Hyphomicrobiales</taxon>
        <taxon>Phyllobacteriaceae</taxon>
        <taxon>Aquamicrobium</taxon>
    </lineage>
</organism>